<dbReference type="InterPro" id="IPR013786">
    <property type="entry name" value="AcylCoA_DH/ox_N"/>
</dbReference>
<proteinExistence type="inferred from homology"/>
<dbReference type="InterPro" id="IPR037069">
    <property type="entry name" value="AcylCoA_DH/ox_N_sf"/>
</dbReference>
<comment type="caution">
    <text evidence="9">The sequence shown here is derived from an EMBL/GenBank/DDBJ whole genome shotgun (WGS) entry which is preliminary data.</text>
</comment>
<dbReference type="PIRSF" id="PIRSF016578">
    <property type="entry name" value="HsaA"/>
    <property type="match status" value="1"/>
</dbReference>
<comment type="cofactor">
    <cofactor evidence="1 5">
        <name>FAD</name>
        <dbReference type="ChEBI" id="CHEBI:57692"/>
    </cofactor>
</comment>
<dbReference type="InterPro" id="IPR036250">
    <property type="entry name" value="AcylCo_DH-like_C"/>
</dbReference>
<dbReference type="Gene3D" id="1.20.140.10">
    <property type="entry name" value="Butyryl-CoA Dehydrogenase, subunit A, domain 3"/>
    <property type="match status" value="1"/>
</dbReference>
<sequence>MTVMLSEEQREFGAAVREFCRREVGTREQRDKLTDCGREGHSLELNRRIAELGWAAINVPEEYGGAGGNHVDLCVLLEELHRGLAPVPWHGTTLITAGIYTKFASEELKRSVLGRLAEGAALAIAMSEPEAGSDVAALTCRAEHTADGWMINGQKTWITNAHQADSILLVARTERGEKKHHGLTMFHVPADTPGLTIKGIDTLNGTEVNDLYFADCVLPADSVVGEVGQGWAQLMPGLATERLILAAQMLGTAERAFDDVLAFVSERTQFGNRVGSYQAIKHRIADLATEIECTRLLVYSVAHRADAGDDPQGLARASSMAKLKATEVAKNTALEGMQMMGGYGYSTEFDMAQHVRAALGATIYGGTNEIQRDIIGNSFGLR</sequence>
<dbReference type="SUPFAM" id="SSF56645">
    <property type="entry name" value="Acyl-CoA dehydrogenase NM domain-like"/>
    <property type="match status" value="1"/>
</dbReference>
<evidence type="ECO:0000256" key="4">
    <source>
        <dbReference type="ARBA" id="ARBA00022827"/>
    </source>
</evidence>
<feature type="domain" description="Acyl-CoA oxidase/dehydrogenase middle" evidence="7">
    <location>
        <begin position="123"/>
        <end position="216"/>
    </location>
</feature>
<organism evidence="9 10">
    <name type="scientific">Rhodococcus rhodochrous J3</name>
    <dbReference type="NCBI Taxonomy" id="903528"/>
    <lineage>
        <taxon>Bacteria</taxon>
        <taxon>Bacillati</taxon>
        <taxon>Actinomycetota</taxon>
        <taxon>Actinomycetes</taxon>
        <taxon>Mycobacteriales</taxon>
        <taxon>Nocardiaceae</taxon>
        <taxon>Rhodococcus</taxon>
    </lineage>
</organism>
<evidence type="ECO:0000259" key="8">
    <source>
        <dbReference type="Pfam" id="PF02771"/>
    </source>
</evidence>
<keyword evidence="3 5" id="KW-0285">Flavoprotein</keyword>
<evidence type="ECO:0000259" key="7">
    <source>
        <dbReference type="Pfam" id="PF02770"/>
    </source>
</evidence>
<dbReference type="PANTHER" id="PTHR43884:SF12">
    <property type="entry name" value="ISOVALERYL-COA DEHYDROGENASE, MITOCHONDRIAL-RELATED"/>
    <property type="match status" value="1"/>
</dbReference>
<keyword evidence="4 5" id="KW-0274">FAD</keyword>
<protein>
    <submittedName>
        <fullName evidence="9">Acyl-CoA dehydrogenase</fullName>
    </submittedName>
</protein>
<evidence type="ECO:0000256" key="3">
    <source>
        <dbReference type="ARBA" id="ARBA00022630"/>
    </source>
</evidence>
<dbReference type="Proteomes" id="UP000193566">
    <property type="component" value="Unassembled WGS sequence"/>
</dbReference>
<evidence type="ECO:0000256" key="1">
    <source>
        <dbReference type="ARBA" id="ARBA00001974"/>
    </source>
</evidence>
<dbReference type="Gene3D" id="2.40.110.10">
    <property type="entry name" value="Butyryl-CoA Dehydrogenase, subunit A, domain 2"/>
    <property type="match status" value="1"/>
</dbReference>
<dbReference type="Pfam" id="PF02771">
    <property type="entry name" value="Acyl-CoA_dh_N"/>
    <property type="match status" value="1"/>
</dbReference>
<comment type="similarity">
    <text evidence="2 5">Belongs to the acyl-CoA dehydrogenase family.</text>
</comment>
<dbReference type="Pfam" id="PF00441">
    <property type="entry name" value="Acyl-CoA_dh_1"/>
    <property type="match status" value="1"/>
</dbReference>
<dbReference type="Gene3D" id="1.10.540.10">
    <property type="entry name" value="Acyl-CoA dehydrogenase/oxidase, N-terminal domain"/>
    <property type="match status" value="1"/>
</dbReference>
<dbReference type="PROSITE" id="PS00072">
    <property type="entry name" value="ACYL_COA_DH_1"/>
    <property type="match status" value="1"/>
</dbReference>
<feature type="domain" description="Acyl-CoA dehydrogenase/oxidase C-terminal" evidence="6">
    <location>
        <begin position="228"/>
        <end position="377"/>
    </location>
</feature>
<dbReference type="InterPro" id="IPR009075">
    <property type="entry name" value="AcylCo_DH/oxidase_C"/>
</dbReference>
<dbReference type="PANTHER" id="PTHR43884">
    <property type="entry name" value="ACYL-COA DEHYDROGENASE"/>
    <property type="match status" value="1"/>
</dbReference>
<dbReference type="Pfam" id="PF02770">
    <property type="entry name" value="Acyl-CoA_dh_M"/>
    <property type="match status" value="1"/>
</dbReference>
<keyword evidence="10" id="KW-1185">Reference proteome</keyword>
<dbReference type="RefSeq" id="WP_059383886.1">
    <property type="nucleotide sequence ID" value="NZ_FXAV01000001.1"/>
</dbReference>
<name>A0ABY1M441_RHORH</name>
<evidence type="ECO:0000256" key="2">
    <source>
        <dbReference type="ARBA" id="ARBA00009347"/>
    </source>
</evidence>
<reference evidence="9 10" key="1">
    <citation type="submission" date="2017-04" db="EMBL/GenBank/DDBJ databases">
        <authorList>
            <person name="Varghese N."/>
            <person name="Submissions S."/>
        </authorList>
    </citation>
    <scope>NUCLEOTIDE SEQUENCE [LARGE SCALE GENOMIC DNA]</scope>
    <source>
        <strain evidence="9 10">J3</strain>
    </source>
</reference>
<dbReference type="InterPro" id="IPR006089">
    <property type="entry name" value="Acyl-CoA_DH_CS"/>
</dbReference>
<feature type="domain" description="Acyl-CoA dehydrogenase/oxidase N-terminal" evidence="8">
    <location>
        <begin position="6"/>
        <end position="119"/>
    </location>
</feature>
<accession>A0ABY1M441</accession>
<dbReference type="InterPro" id="IPR009100">
    <property type="entry name" value="AcylCoA_DH/oxidase_NM_dom_sf"/>
</dbReference>
<evidence type="ECO:0000256" key="5">
    <source>
        <dbReference type="RuleBase" id="RU362125"/>
    </source>
</evidence>
<gene>
    <name evidence="9" type="ORF">SAMN02745947_00123</name>
</gene>
<keyword evidence="5" id="KW-0560">Oxidoreductase</keyword>
<evidence type="ECO:0000313" key="10">
    <source>
        <dbReference type="Proteomes" id="UP000193566"/>
    </source>
</evidence>
<dbReference type="EMBL" id="FXAV01000001">
    <property type="protein sequence ID" value="SMG06281.1"/>
    <property type="molecule type" value="Genomic_DNA"/>
</dbReference>
<dbReference type="InterPro" id="IPR046373">
    <property type="entry name" value="Acyl-CoA_Oxase/DH_mid-dom_sf"/>
</dbReference>
<evidence type="ECO:0000259" key="6">
    <source>
        <dbReference type="Pfam" id="PF00441"/>
    </source>
</evidence>
<dbReference type="SUPFAM" id="SSF47203">
    <property type="entry name" value="Acyl-CoA dehydrogenase C-terminal domain-like"/>
    <property type="match status" value="1"/>
</dbReference>
<dbReference type="InterPro" id="IPR006091">
    <property type="entry name" value="Acyl-CoA_Oxase/DH_mid-dom"/>
</dbReference>
<evidence type="ECO:0000313" key="9">
    <source>
        <dbReference type="EMBL" id="SMG06281.1"/>
    </source>
</evidence>